<dbReference type="GO" id="GO:0016491">
    <property type="term" value="F:oxidoreductase activity"/>
    <property type="evidence" value="ECO:0007669"/>
    <property type="project" value="UniProtKB-KW"/>
</dbReference>
<sequence length="151" mass="15929">MTHLTLKQAHTLAVKCLLANGCDQANTEAAAARMVQAERDLCHSHGLFRLPWYAKGAKSGRVNGKAKPTLKQLAPAVIQVDGDGGFAPLGQQVGHSALVECARKNGIAALAFTNMFHIAAMWPEVEKLADEGLCAMAFTASYPYVAPAGGI</sequence>
<proteinExistence type="inferred from homology"/>
<dbReference type="InterPro" id="IPR043143">
    <property type="entry name" value="Mal/L-sulf/L-lact_DH-like_NADP"/>
</dbReference>
<reference evidence="3" key="1">
    <citation type="submission" date="2018-06" db="EMBL/GenBank/DDBJ databases">
        <authorList>
            <person name="Zhirakovskaya E."/>
        </authorList>
    </citation>
    <scope>NUCLEOTIDE SEQUENCE</scope>
</reference>
<dbReference type="PANTHER" id="PTHR11091">
    <property type="entry name" value="OXIDOREDUCTASE-RELATED"/>
    <property type="match status" value="1"/>
</dbReference>
<dbReference type="PANTHER" id="PTHR11091:SF0">
    <property type="entry name" value="MALATE DEHYDROGENASE"/>
    <property type="match status" value="1"/>
</dbReference>
<dbReference type="AlphaFoldDB" id="A0A3B0RH35"/>
<feature type="non-terminal residue" evidence="3">
    <location>
        <position position="151"/>
    </location>
</feature>
<name>A0A3B0RH35_9ZZZZ</name>
<comment type="similarity">
    <text evidence="1">Belongs to the LDH2/MDH2 oxidoreductase family.</text>
</comment>
<gene>
    <name evidence="3" type="ORF">MNBD_ALPHA08-2013</name>
</gene>
<dbReference type="InterPro" id="IPR043144">
    <property type="entry name" value="Mal/L-sulf/L-lact_DH-like_ah"/>
</dbReference>
<dbReference type="SUPFAM" id="SSF89733">
    <property type="entry name" value="L-sulfolactate dehydrogenase-like"/>
    <property type="match status" value="1"/>
</dbReference>
<keyword evidence="2" id="KW-0560">Oxidoreductase</keyword>
<accession>A0A3B0RH35</accession>
<dbReference type="Pfam" id="PF02615">
    <property type="entry name" value="Ldh_2"/>
    <property type="match status" value="1"/>
</dbReference>
<dbReference type="EMBL" id="UOEC01000098">
    <property type="protein sequence ID" value="VAV92330.1"/>
    <property type="molecule type" value="Genomic_DNA"/>
</dbReference>
<dbReference type="InterPro" id="IPR036111">
    <property type="entry name" value="Mal/L-sulfo/L-lacto_DH-like_sf"/>
</dbReference>
<dbReference type="Gene3D" id="1.10.1530.10">
    <property type="match status" value="1"/>
</dbReference>
<evidence type="ECO:0000256" key="1">
    <source>
        <dbReference type="ARBA" id="ARBA00006056"/>
    </source>
</evidence>
<organism evidence="3">
    <name type="scientific">hydrothermal vent metagenome</name>
    <dbReference type="NCBI Taxonomy" id="652676"/>
    <lineage>
        <taxon>unclassified sequences</taxon>
        <taxon>metagenomes</taxon>
        <taxon>ecological metagenomes</taxon>
    </lineage>
</organism>
<protein>
    <recommendedName>
        <fullName evidence="4">Ldh family oxidoreductase</fullName>
    </recommendedName>
</protein>
<evidence type="ECO:0000256" key="2">
    <source>
        <dbReference type="ARBA" id="ARBA00023002"/>
    </source>
</evidence>
<evidence type="ECO:0008006" key="4">
    <source>
        <dbReference type="Google" id="ProtNLM"/>
    </source>
</evidence>
<dbReference type="Gene3D" id="3.30.1370.60">
    <property type="entry name" value="Hypothetical oxidoreductase yiak, domain 2"/>
    <property type="match status" value="1"/>
</dbReference>
<evidence type="ECO:0000313" key="3">
    <source>
        <dbReference type="EMBL" id="VAV92330.1"/>
    </source>
</evidence>
<dbReference type="InterPro" id="IPR003767">
    <property type="entry name" value="Malate/L-lactate_DH-like"/>
</dbReference>